<reference evidence="1" key="1">
    <citation type="submission" date="2023-08" db="EMBL/GenBank/DDBJ databases">
        <authorList>
            <person name="Alioto T."/>
            <person name="Alioto T."/>
            <person name="Gomez Garrido J."/>
        </authorList>
    </citation>
    <scope>NUCLEOTIDE SEQUENCE</scope>
</reference>
<proteinExistence type="predicted"/>
<keyword evidence="2" id="KW-1185">Reference proteome</keyword>
<dbReference type="EMBL" id="OY660882">
    <property type="protein sequence ID" value="CAJ1081337.1"/>
    <property type="molecule type" value="Genomic_DNA"/>
</dbReference>
<name>A0AAV1H5P1_XYRNO</name>
<gene>
    <name evidence="1" type="ORF">XNOV1_A043251</name>
</gene>
<dbReference type="AlphaFoldDB" id="A0AAV1H5P1"/>
<dbReference type="Proteomes" id="UP001178508">
    <property type="component" value="Chromosome 19"/>
</dbReference>
<evidence type="ECO:0000313" key="1">
    <source>
        <dbReference type="EMBL" id="CAJ1081337.1"/>
    </source>
</evidence>
<evidence type="ECO:0000313" key="2">
    <source>
        <dbReference type="Proteomes" id="UP001178508"/>
    </source>
</evidence>
<sequence length="101" mass="11335">MFLIKRGLRSVCLKKSHKGEIKRLNGGEVHTVAACPHRVADPATYCPAQKNRYESCFGSSEVKVCPVIIDRDSGRAAAEWSTSLRNYRDHGNQVYQTLLEN</sequence>
<accession>A0AAV1H5P1</accession>
<organism evidence="1 2">
    <name type="scientific">Xyrichtys novacula</name>
    <name type="common">Pearly razorfish</name>
    <name type="synonym">Hemipteronotus novacula</name>
    <dbReference type="NCBI Taxonomy" id="13765"/>
    <lineage>
        <taxon>Eukaryota</taxon>
        <taxon>Metazoa</taxon>
        <taxon>Chordata</taxon>
        <taxon>Craniata</taxon>
        <taxon>Vertebrata</taxon>
        <taxon>Euteleostomi</taxon>
        <taxon>Actinopterygii</taxon>
        <taxon>Neopterygii</taxon>
        <taxon>Teleostei</taxon>
        <taxon>Neoteleostei</taxon>
        <taxon>Acanthomorphata</taxon>
        <taxon>Eupercaria</taxon>
        <taxon>Labriformes</taxon>
        <taxon>Labridae</taxon>
        <taxon>Xyrichtys</taxon>
    </lineage>
</organism>
<protein>
    <submittedName>
        <fullName evidence="1">Uncharacterized protein</fullName>
    </submittedName>
</protein>